<dbReference type="Proteomes" id="UP000244005">
    <property type="component" value="Unassembled WGS sequence"/>
</dbReference>
<proteinExistence type="predicted"/>
<evidence type="ECO:0000313" key="2">
    <source>
        <dbReference type="Proteomes" id="UP000244005"/>
    </source>
</evidence>
<name>A0A2R6VZR0_MARPO</name>
<gene>
    <name evidence="1" type="ORF">MARPO_0224s0009</name>
</gene>
<dbReference type="AlphaFoldDB" id="A0A2R6VZR0"/>
<organism evidence="1 2">
    <name type="scientific">Marchantia polymorpha</name>
    <name type="common">Common liverwort</name>
    <name type="synonym">Marchantia aquatica</name>
    <dbReference type="NCBI Taxonomy" id="3197"/>
    <lineage>
        <taxon>Eukaryota</taxon>
        <taxon>Viridiplantae</taxon>
        <taxon>Streptophyta</taxon>
        <taxon>Embryophyta</taxon>
        <taxon>Marchantiophyta</taxon>
        <taxon>Marchantiopsida</taxon>
        <taxon>Marchantiidae</taxon>
        <taxon>Marchantiales</taxon>
        <taxon>Marchantiaceae</taxon>
        <taxon>Marchantia</taxon>
    </lineage>
</organism>
<evidence type="ECO:0000313" key="1">
    <source>
        <dbReference type="EMBL" id="PTQ27094.1"/>
    </source>
</evidence>
<dbReference type="Gramene" id="Mp3g24650.1">
    <property type="protein sequence ID" value="Mp3g24650.1.cds1"/>
    <property type="gene ID" value="Mp3g24650"/>
</dbReference>
<keyword evidence="2" id="KW-1185">Reference proteome</keyword>
<accession>A0A2R6VZR0</accession>
<protein>
    <submittedName>
        <fullName evidence="1">Uncharacterized protein</fullName>
    </submittedName>
</protein>
<reference evidence="2" key="1">
    <citation type="journal article" date="2017" name="Cell">
        <title>Insights into land plant evolution garnered from the Marchantia polymorpha genome.</title>
        <authorList>
            <person name="Bowman J.L."/>
            <person name="Kohchi T."/>
            <person name="Yamato K.T."/>
            <person name="Jenkins J."/>
            <person name="Shu S."/>
            <person name="Ishizaki K."/>
            <person name="Yamaoka S."/>
            <person name="Nishihama R."/>
            <person name="Nakamura Y."/>
            <person name="Berger F."/>
            <person name="Adam C."/>
            <person name="Aki S.S."/>
            <person name="Althoff F."/>
            <person name="Araki T."/>
            <person name="Arteaga-Vazquez M.A."/>
            <person name="Balasubrmanian S."/>
            <person name="Barry K."/>
            <person name="Bauer D."/>
            <person name="Boehm C.R."/>
            <person name="Briginshaw L."/>
            <person name="Caballero-Perez J."/>
            <person name="Catarino B."/>
            <person name="Chen F."/>
            <person name="Chiyoda S."/>
            <person name="Chovatia M."/>
            <person name="Davies K.M."/>
            <person name="Delmans M."/>
            <person name="Demura T."/>
            <person name="Dierschke T."/>
            <person name="Dolan L."/>
            <person name="Dorantes-Acosta A.E."/>
            <person name="Eklund D.M."/>
            <person name="Florent S.N."/>
            <person name="Flores-Sandoval E."/>
            <person name="Fujiyama A."/>
            <person name="Fukuzawa H."/>
            <person name="Galik B."/>
            <person name="Grimanelli D."/>
            <person name="Grimwood J."/>
            <person name="Grossniklaus U."/>
            <person name="Hamada T."/>
            <person name="Haseloff J."/>
            <person name="Hetherington A.J."/>
            <person name="Higo A."/>
            <person name="Hirakawa Y."/>
            <person name="Hundley H.N."/>
            <person name="Ikeda Y."/>
            <person name="Inoue K."/>
            <person name="Inoue S.I."/>
            <person name="Ishida S."/>
            <person name="Jia Q."/>
            <person name="Kakita M."/>
            <person name="Kanazawa T."/>
            <person name="Kawai Y."/>
            <person name="Kawashima T."/>
            <person name="Kennedy M."/>
            <person name="Kinose K."/>
            <person name="Kinoshita T."/>
            <person name="Kohara Y."/>
            <person name="Koide E."/>
            <person name="Komatsu K."/>
            <person name="Kopischke S."/>
            <person name="Kubo M."/>
            <person name="Kyozuka J."/>
            <person name="Lagercrantz U."/>
            <person name="Lin S.S."/>
            <person name="Lindquist E."/>
            <person name="Lipzen A.M."/>
            <person name="Lu C.W."/>
            <person name="De Luna E."/>
            <person name="Martienssen R.A."/>
            <person name="Minamino N."/>
            <person name="Mizutani M."/>
            <person name="Mizutani M."/>
            <person name="Mochizuki N."/>
            <person name="Monte I."/>
            <person name="Mosher R."/>
            <person name="Nagasaki H."/>
            <person name="Nakagami H."/>
            <person name="Naramoto S."/>
            <person name="Nishitani K."/>
            <person name="Ohtani M."/>
            <person name="Okamoto T."/>
            <person name="Okumura M."/>
            <person name="Phillips J."/>
            <person name="Pollak B."/>
            <person name="Reinders A."/>
            <person name="Rovekamp M."/>
            <person name="Sano R."/>
            <person name="Sawa S."/>
            <person name="Schmid M.W."/>
            <person name="Shirakawa M."/>
            <person name="Solano R."/>
            <person name="Spunde A."/>
            <person name="Suetsugu N."/>
            <person name="Sugano S."/>
            <person name="Sugiyama A."/>
            <person name="Sun R."/>
            <person name="Suzuki Y."/>
            <person name="Takenaka M."/>
            <person name="Takezawa D."/>
            <person name="Tomogane H."/>
            <person name="Tsuzuki M."/>
            <person name="Ueda T."/>
            <person name="Umeda M."/>
            <person name="Ward J.M."/>
            <person name="Watanabe Y."/>
            <person name="Yazaki K."/>
            <person name="Yokoyama R."/>
            <person name="Yoshitake Y."/>
            <person name="Yotsui I."/>
            <person name="Zachgo S."/>
            <person name="Schmutz J."/>
        </authorList>
    </citation>
    <scope>NUCLEOTIDE SEQUENCE [LARGE SCALE GENOMIC DNA]</scope>
    <source>
        <strain evidence="2">Tak-1</strain>
    </source>
</reference>
<sequence length="91" mass="10184">MDGSLEAVSKDRRVSRYSVGGDAFKMDAPLSALCLHFCSCPPPLFLLGDASGLPSQGHLFHDTYAFRVETRRSNLERSFCCAQFAFPYFRI</sequence>
<dbReference type="EMBL" id="KZ772954">
    <property type="protein sequence ID" value="PTQ27094.1"/>
    <property type="molecule type" value="Genomic_DNA"/>
</dbReference>